<evidence type="ECO:0000313" key="2">
    <source>
        <dbReference type="EMBL" id="KAK6330833.1"/>
    </source>
</evidence>
<evidence type="ECO:0000313" key="3">
    <source>
        <dbReference type="Proteomes" id="UP001313282"/>
    </source>
</evidence>
<proteinExistence type="predicted"/>
<protein>
    <submittedName>
        <fullName evidence="2">Uncharacterized protein</fullName>
    </submittedName>
</protein>
<sequence>MKNTQSIRYTTRNVWRFCRPHIVDGPGRHMHPGFERFVHWTPRARGGRGSQLLRRSWTLDAPKLGFECQFRRKFGHYQRVESHDSQKDVVSTVDPENEKGYVAPIDIKDVDAKKKVQTSPRTRKPTPPPRPGKNPRTLYSWQPEYEQVVDLWPLLNTVLLTEIDEQLQRATKEAISLPESQHQAHYKTAYEEILKVSKYDVPITDPPPKTVTIMGVDQIWSEYCRICPCLCEDDIPYIQIHAPTEDGGKGVTFKMLLQEMSDWLYGENAEEIIEGERGRVGLTVIAYLEPGGGHPGTGLLEAKLYWYLDKAESGIKIGW</sequence>
<keyword evidence="3" id="KW-1185">Reference proteome</keyword>
<dbReference type="Proteomes" id="UP001313282">
    <property type="component" value="Unassembled WGS sequence"/>
</dbReference>
<gene>
    <name evidence="2" type="ORF">TWF718_003031</name>
</gene>
<evidence type="ECO:0000256" key="1">
    <source>
        <dbReference type="SAM" id="MobiDB-lite"/>
    </source>
</evidence>
<name>A0AAN8MTB6_9PEZI</name>
<comment type="caution">
    <text evidence="2">The sequence shown here is derived from an EMBL/GenBank/DDBJ whole genome shotgun (WGS) entry which is preliminary data.</text>
</comment>
<accession>A0AAN8MTB6</accession>
<feature type="region of interest" description="Disordered" evidence="1">
    <location>
        <begin position="112"/>
        <end position="138"/>
    </location>
</feature>
<dbReference type="EMBL" id="JAVHNR010000011">
    <property type="protein sequence ID" value="KAK6330833.1"/>
    <property type="molecule type" value="Genomic_DNA"/>
</dbReference>
<organism evidence="2 3">
    <name type="scientific">Orbilia javanica</name>
    <dbReference type="NCBI Taxonomy" id="47235"/>
    <lineage>
        <taxon>Eukaryota</taxon>
        <taxon>Fungi</taxon>
        <taxon>Dikarya</taxon>
        <taxon>Ascomycota</taxon>
        <taxon>Pezizomycotina</taxon>
        <taxon>Orbiliomycetes</taxon>
        <taxon>Orbiliales</taxon>
        <taxon>Orbiliaceae</taxon>
        <taxon>Orbilia</taxon>
    </lineage>
</organism>
<dbReference type="AlphaFoldDB" id="A0AAN8MTB6"/>
<reference evidence="2 3" key="1">
    <citation type="submission" date="2019-10" db="EMBL/GenBank/DDBJ databases">
        <authorList>
            <person name="Palmer J.M."/>
        </authorList>
    </citation>
    <scope>NUCLEOTIDE SEQUENCE [LARGE SCALE GENOMIC DNA]</scope>
    <source>
        <strain evidence="2 3">TWF718</strain>
    </source>
</reference>